<evidence type="ECO:0000256" key="1">
    <source>
        <dbReference type="ARBA" id="ARBA00023186"/>
    </source>
</evidence>
<dbReference type="Gene3D" id="1.20.120.1820">
    <property type="match status" value="1"/>
</dbReference>
<dbReference type="Pfam" id="PF02613">
    <property type="entry name" value="Nitrate_red_del"/>
    <property type="match status" value="1"/>
</dbReference>
<dbReference type="NCBIfam" id="NF003442">
    <property type="entry name" value="PRK04976.1"/>
    <property type="match status" value="1"/>
</dbReference>
<dbReference type="PANTHER" id="PTHR34227:SF11">
    <property type="entry name" value="CHAPERONE PROTEIN TORD"/>
    <property type="match status" value="1"/>
</dbReference>
<proteinExistence type="predicted"/>
<comment type="caution">
    <text evidence="2">The sequence shown here is derived from an EMBL/GenBank/DDBJ whole genome shotgun (WGS) entry which is preliminary data.</text>
</comment>
<dbReference type="EMBL" id="WUTS01000001">
    <property type="protein sequence ID" value="NAW14137.1"/>
    <property type="molecule type" value="Genomic_DNA"/>
</dbReference>
<dbReference type="Gene3D" id="1.20.1280.20">
    <property type="entry name" value="HscB, C-terminal domain"/>
    <property type="match status" value="1"/>
</dbReference>
<dbReference type="GO" id="GO:0051259">
    <property type="term" value="P:protein complex oligomerization"/>
    <property type="evidence" value="ECO:0007669"/>
    <property type="project" value="InterPro"/>
</dbReference>
<gene>
    <name evidence="2" type="primary">torD</name>
    <name evidence="2" type="ORF">GRB80_14980</name>
</gene>
<name>A0A7X4W188_9GAMM</name>
<dbReference type="InterPro" id="IPR020945">
    <property type="entry name" value="DMSO/NO3_reduct_chaperone"/>
</dbReference>
<accession>A0A7X4W188</accession>
<dbReference type="InterPro" id="IPR036411">
    <property type="entry name" value="TorD-like_sf"/>
</dbReference>
<dbReference type="SUPFAM" id="SSF89155">
    <property type="entry name" value="TorD-like"/>
    <property type="match status" value="1"/>
</dbReference>
<dbReference type="Proteomes" id="UP000448235">
    <property type="component" value="Unassembled WGS sequence"/>
</dbReference>
<dbReference type="RefSeq" id="WP_161424077.1">
    <property type="nucleotide sequence ID" value="NZ_JARWMY010000009.1"/>
</dbReference>
<reference evidence="2 3" key="1">
    <citation type="submission" date="2019-12" db="EMBL/GenBank/DDBJ databases">
        <title>Draft genome sequencing of Halomonas icarensis D1-1.</title>
        <authorList>
            <person name="Pandiyan K."/>
            <person name="Kushwaha P."/>
            <person name="Gowdham M."/>
            <person name="Chakdar H."/>
            <person name="Singh A."/>
            <person name="Kumar M."/>
            <person name="Saxena A.K."/>
        </authorList>
    </citation>
    <scope>NUCLEOTIDE SEQUENCE [LARGE SCALE GENOMIC DNA]</scope>
    <source>
        <strain evidence="2 3">D1-1</strain>
    </source>
</reference>
<evidence type="ECO:0000313" key="2">
    <source>
        <dbReference type="EMBL" id="NAW14137.1"/>
    </source>
</evidence>
<evidence type="ECO:0000313" key="3">
    <source>
        <dbReference type="Proteomes" id="UP000448235"/>
    </source>
</evidence>
<protein>
    <submittedName>
        <fullName evidence="2">Molecular chaperone TorD</fullName>
    </submittedName>
</protein>
<organism evidence="2 3">
    <name type="scientific">Halomonas icarae</name>
    <dbReference type="NCBI Taxonomy" id="2691040"/>
    <lineage>
        <taxon>Bacteria</taxon>
        <taxon>Pseudomonadati</taxon>
        <taxon>Pseudomonadota</taxon>
        <taxon>Gammaproteobacteria</taxon>
        <taxon>Oceanospirillales</taxon>
        <taxon>Halomonadaceae</taxon>
        <taxon>Halomonas</taxon>
    </lineage>
</organism>
<keyword evidence="1" id="KW-0143">Chaperone</keyword>
<sequence>MRESASPLAAARPEMGERQPVDWESESLLCRWLATVLGTELDDASLERYRNGEAAPFFDYLRDAHGMTHEVARLDEALSRLVMLRAPRLELAADFTELFLVDARSGAPPYASLYAGGEGGFHGEAAERMEARLSEAGYAVRREVAEPADHLAVMLDYLATRLQMLAEAEGPAREEMRQDVGAFLKHELCSWLPLLVSRSAAVKTVSDFYPALLALADAYCHRLSHSPP</sequence>
<dbReference type="InterPro" id="IPR036386">
    <property type="entry name" value="HscB_C_sf"/>
</dbReference>
<dbReference type="PANTHER" id="PTHR34227">
    <property type="entry name" value="CHAPERONE PROTEIN YCDY"/>
    <property type="match status" value="1"/>
</dbReference>
<keyword evidence="3" id="KW-1185">Reference proteome</keyword>
<dbReference type="AlphaFoldDB" id="A0A7X4W188"/>
<dbReference type="InterPro" id="IPR050289">
    <property type="entry name" value="TorD/DmsD_chaperones"/>
</dbReference>